<dbReference type="GO" id="GO:0005730">
    <property type="term" value="C:nucleolus"/>
    <property type="evidence" value="ECO:0007669"/>
    <property type="project" value="UniProtKB-SubCell"/>
</dbReference>
<dbReference type="PANTHER" id="PTHR21686:SF12">
    <property type="entry name" value="DEOXYNUCLEOTIDYLTRANSFERASE TERMINAL-INTERACTING PROTEIN 2"/>
    <property type="match status" value="1"/>
</dbReference>
<keyword evidence="6" id="KW-1185">Reference proteome</keyword>
<feature type="region of interest" description="Disordered" evidence="3">
    <location>
        <begin position="226"/>
        <end position="255"/>
    </location>
</feature>
<dbReference type="Proteomes" id="UP001139887">
    <property type="component" value="Unassembled WGS sequence"/>
</dbReference>
<dbReference type="InterPro" id="IPR039883">
    <property type="entry name" value="Fcf2/DNTTIP2"/>
</dbReference>
<feature type="domain" description="Fcf2 pre-rRNA processing C-terminal" evidence="4">
    <location>
        <begin position="123"/>
        <end position="218"/>
    </location>
</feature>
<evidence type="ECO:0000313" key="6">
    <source>
        <dbReference type="Proteomes" id="UP001139887"/>
    </source>
</evidence>
<dbReference type="OrthoDB" id="427886at2759"/>
<comment type="subcellular location">
    <subcellularLocation>
        <location evidence="1">Nucleus</location>
        <location evidence="1">Nucleolus</location>
    </subcellularLocation>
</comment>
<keyword evidence="2" id="KW-0539">Nucleus</keyword>
<dbReference type="AlphaFoldDB" id="A0A9W8IGU2"/>
<name>A0A9W8IGU2_9FUNG</name>
<dbReference type="GO" id="GO:0003723">
    <property type="term" value="F:RNA binding"/>
    <property type="evidence" value="ECO:0007669"/>
    <property type="project" value="TreeGrafter"/>
</dbReference>
<organism evidence="5 6">
    <name type="scientific">Coemansia brasiliensis</name>
    <dbReference type="NCBI Taxonomy" id="2650707"/>
    <lineage>
        <taxon>Eukaryota</taxon>
        <taxon>Fungi</taxon>
        <taxon>Fungi incertae sedis</taxon>
        <taxon>Zoopagomycota</taxon>
        <taxon>Kickxellomycotina</taxon>
        <taxon>Kickxellomycetes</taxon>
        <taxon>Kickxellales</taxon>
        <taxon>Kickxellaceae</taxon>
        <taxon>Coemansia</taxon>
    </lineage>
</organism>
<reference evidence="5" key="1">
    <citation type="submission" date="2022-07" db="EMBL/GenBank/DDBJ databases">
        <title>Phylogenomic reconstructions and comparative analyses of Kickxellomycotina fungi.</title>
        <authorList>
            <person name="Reynolds N.K."/>
            <person name="Stajich J.E."/>
            <person name="Barry K."/>
            <person name="Grigoriev I.V."/>
            <person name="Crous P."/>
            <person name="Smith M.E."/>
        </authorList>
    </citation>
    <scope>NUCLEOTIDE SEQUENCE</scope>
    <source>
        <strain evidence="5">NRRL 1566</strain>
    </source>
</reference>
<protein>
    <submittedName>
        <fullName evidence="5">Rrna-processing protein fcf2</fullName>
    </submittedName>
</protein>
<proteinExistence type="predicted"/>
<evidence type="ECO:0000256" key="3">
    <source>
        <dbReference type="SAM" id="MobiDB-lite"/>
    </source>
</evidence>
<evidence type="ECO:0000256" key="1">
    <source>
        <dbReference type="ARBA" id="ARBA00004604"/>
    </source>
</evidence>
<evidence type="ECO:0000256" key="2">
    <source>
        <dbReference type="ARBA" id="ARBA00023242"/>
    </source>
</evidence>
<dbReference type="EMBL" id="JANBUW010000007">
    <property type="protein sequence ID" value="KAJ2851911.1"/>
    <property type="molecule type" value="Genomic_DNA"/>
</dbReference>
<dbReference type="PANTHER" id="PTHR21686">
    <property type="entry name" value="DEOXYNUCLEOTIDYLTRANSFERASE TERMINAL-INTERACTING PROTEIN 2"/>
    <property type="match status" value="1"/>
</dbReference>
<feature type="region of interest" description="Disordered" evidence="3">
    <location>
        <begin position="107"/>
        <end position="127"/>
    </location>
</feature>
<dbReference type="GO" id="GO:0006396">
    <property type="term" value="P:RNA processing"/>
    <property type="evidence" value="ECO:0007669"/>
    <property type="project" value="TreeGrafter"/>
</dbReference>
<dbReference type="Pfam" id="PF08698">
    <property type="entry name" value="Fcf2"/>
    <property type="match status" value="1"/>
</dbReference>
<sequence>MGDTKANLFDSADSELDQLLSQAKQDLLARQQEKEATKVQTNSQKPAALTVPIRLNTGSNAHTSTLLKFDEQTGRAQLDIDNIYAQLSSTNASAIDAQIEAKTLCPDPTIKRKTPSQLAKEKESSSGKRWFGMKAPTMTTELKNNLRVLQLRNVLDPKRFYKKDAVAKRKLPKYFEMGTIIEGPTEFYSSRLTKKERRSNLVDELLADKQARSYFKRKVGEIHARNESGGKNWYKSRTRGKAGKASTSKSKKNHK</sequence>
<dbReference type="InterPro" id="IPR014810">
    <property type="entry name" value="Fcf2_C"/>
</dbReference>
<accession>A0A9W8IGU2</accession>
<gene>
    <name evidence="5" type="primary">fcf2</name>
    <name evidence="5" type="ORF">IWW36_000684</name>
</gene>
<evidence type="ECO:0000313" key="5">
    <source>
        <dbReference type="EMBL" id="KAJ2851911.1"/>
    </source>
</evidence>
<evidence type="ECO:0000259" key="4">
    <source>
        <dbReference type="Pfam" id="PF08698"/>
    </source>
</evidence>
<comment type="caution">
    <text evidence="5">The sequence shown here is derived from an EMBL/GenBank/DDBJ whole genome shotgun (WGS) entry which is preliminary data.</text>
</comment>